<evidence type="ECO:0000256" key="1">
    <source>
        <dbReference type="SAM" id="SignalP"/>
    </source>
</evidence>
<dbReference type="EMBL" id="BAER01000017">
    <property type="protein sequence ID" value="GAC31405.1"/>
    <property type="molecule type" value="Genomic_DNA"/>
</dbReference>
<feature type="chain" id="PRO_5003898839" evidence="1">
    <location>
        <begin position="20"/>
        <end position="50"/>
    </location>
</feature>
<dbReference type="RefSeq" id="WP_007103211.1">
    <property type="nucleotide sequence ID" value="NZ_BAER01000017.1"/>
</dbReference>
<keyword evidence="1" id="KW-0732">Signal</keyword>
<dbReference type="Proteomes" id="UP000006322">
    <property type="component" value="Unassembled WGS sequence"/>
</dbReference>
<gene>
    <name evidence="2" type="ORF">GPLA_0488</name>
</gene>
<proteinExistence type="predicted"/>
<sequence>MLKAYAIALALTTAAPVVTQSVESAQAPEANKTVTTTVQTKALKIGSIRF</sequence>
<comment type="caution">
    <text evidence="2">The sequence shown here is derived from an EMBL/GenBank/DDBJ whole genome shotgun (WGS) entry which is preliminary data.</text>
</comment>
<protein>
    <submittedName>
        <fullName evidence="2">Uncharacterized protein</fullName>
    </submittedName>
</protein>
<feature type="signal peptide" evidence="1">
    <location>
        <begin position="1"/>
        <end position="19"/>
    </location>
</feature>
<dbReference type="AlphaFoldDB" id="K7A7H1"/>
<accession>K7A7H1</accession>
<organism evidence="2 3">
    <name type="scientific">Paraglaciecola polaris LMG 21857</name>
    <dbReference type="NCBI Taxonomy" id="1129793"/>
    <lineage>
        <taxon>Bacteria</taxon>
        <taxon>Pseudomonadati</taxon>
        <taxon>Pseudomonadota</taxon>
        <taxon>Gammaproteobacteria</taxon>
        <taxon>Alteromonadales</taxon>
        <taxon>Alteromonadaceae</taxon>
        <taxon>Paraglaciecola</taxon>
    </lineage>
</organism>
<keyword evidence="3" id="KW-1185">Reference proteome</keyword>
<evidence type="ECO:0000313" key="3">
    <source>
        <dbReference type="Proteomes" id="UP000006322"/>
    </source>
</evidence>
<evidence type="ECO:0000313" key="2">
    <source>
        <dbReference type="EMBL" id="GAC31405.1"/>
    </source>
</evidence>
<reference evidence="3" key="1">
    <citation type="journal article" date="2014" name="Environ. Microbiol.">
        <title>Comparative genomics of the marine bacterial genus Glaciecola reveals the high degree of genomic diversity and genomic characteristic for cold adaptation.</title>
        <authorList>
            <person name="Qin Q.L."/>
            <person name="Xie B.B."/>
            <person name="Yu Y."/>
            <person name="Shu Y.L."/>
            <person name="Rong J.C."/>
            <person name="Zhang Y.J."/>
            <person name="Zhao D.L."/>
            <person name="Chen X.L."/>
            <person name="Zhang X.Y."/>
            <person name="Chen B."/>
            <person name="Zhou B.C."/>
            <person name="Zhang Y.Z."/>
        </authorList>
    </citation>
    <scope>NUCLEOTIDE SEQUENCE [LARGE SCALE GENOMIC DNA]</scope>
    <source>
        <strain evidence="3">LMG 21857</strain>
    </source>
</reference>
<name>K7A7H1_9ALTE</name>